<name>A0A9N9W9G8_9HYPO</name>
<evidence type="ECO:0000256" key="1">
    <source>
        <dbReference type="SAM" id="MobiDB-lite"/>
    </source>
</evidence>
<dbReference type="AlphaFoldDB" id="A0A9N9W9G8"/>
<accession>A0A9N9W9G8</accession>
<dbReference type="EMBL" id="CABFOC020000007">
    <property type="protein sequence ID" value="CAH0044673.1"/>
    <property type="molecule type" value="Genomic_DNA"/>
</dbReference>
<proteinExistence type="predicted"/>
<comment type="caution">
    <text evidence="2">The sequence shown here is derived from an EMBL/GenBank/DDBJ whole genome shotgun (WGS) entry which is preliminary data.</text>
</comment>
<protein>
    <submittedName>
        <fullName evidence="2">Uncharacterized protein</fullName>
    </submittedName>
</protein>
<feature type="compositionally biased region" description="Polar residues" evidence="1">
    <location>
        <begin position="127"/>
        <end position="137"/>
    </location>
</feature>
<sequence>MPLFREGNLTIKILRLLKVGTRNEFGVALVQQLQQEVSDGKVENDRLHNANRAQQEHFATKYGLLEKENASYCKDLQEYMEMVTRQAETITEEAAVIQKLKAKIRKLQINLSDDSETDDMDEVVRPGNSSVQDPSRS</sequence>
<keyword evidence="3" id="KW-1185">Reference proteome</keyword>
<feature type="region of interest" description="Disordered" evidence="1">
    <location>
        <begin position="111"/>
        <end position="137"/>
    </location>
</feature>
<gene>
    <name evidence="2" type="ORF">CSOL1703_00010410</name>
</gene>
<reference evidence="2" key="1">
    <citation type="submission" date="2021-10" db="EMBL/GenBank/DDBJ databases">
        <authorList>
            <person name="Piombo E."/>
        </authorList>
    </citation>
    <scope>NUCLEOTIDE SEQUENCE</scope>
</reference>
<organism evidence="2 3">
    <name type="scientific">Clonostachys solani</name>
    <dbReference type="NCBI Taxonomy" id="160281"/>
    <lineage>
        <taxon>Eukaryota</taxon>
        <taxon>Fungi</taxon>
        <taxon>Dikarya</taxon>
        <taxon>Ascomycota</taxon>
        <taxon>Pezizomycotina</taxon>
        <taxon>Sordariomycetes</taxon>
        <taxon>Hypocreomycetidae</taxon>
        <taxon>Hypocreales</taxon>
        <taxon>Bionectriaceae</taxon>
        <taxon>Clonostachys</taxon>
    </lineage>
</organism>
<evidence type="ECO:0000313" key="2">
    <source>
        <dbReference type="EMBL" id="CAH0044673.1"/>
    </source>
</evidence>
<evidence type="ECO:0000313" key="3">
    <source>
        <dbReference type="Proteomes" id="UP000775872"/>
    </source>
</evidence>
<dbReference type="Proteomes" id="UP000775872">
    <property type="component" value="Unassembled WGS sequence"/>
</dbReference>